<dbReference type="PROSITE" id="PS51293">
    <property type="entry name" value="SANT"/>
    <property type="match status" value="1"/>
</dbReference>
<dbReference type="Gene3D" id="1.10.10.60">
    <property type="entry name" value="Homeodomain-like"/>
    <property type="match status" value="1"/>
</dbReference>
<dbReference type="SUPFAM" id="SSF46689">
    <property type="entry name" value="Homeodomain-like"/>
    <property type="match status" value="1"/>
</dbReference>
<feature type="domain" description="SANT" evidence="12">
    <location>
        <begin position="25"/>
        <end position="74"/>
    </location>
</feature>
<dbReference type="EMBL" id="QUTD01004529">
    <property type="protein sequence ID" value="RHY67482.1"/>
    <property type="molecule type" value="Genomic_DNA"/>
</dbReference>
<evidence type="ECO:0000313" key="22">
    <source>
        <dbReference type="Proteomes" id="UP000266239"/>
    </source>
</evidence>
<dbReference type="GO" id="GO:0003677">
    <property type="term" value="F:DNA binding"/>
    <property type="evidence" value="ECO:0007669"/>
    <property type="project" value="UniProtKB-KW"/>
</dbReference>
<evidence type="ECO:0000259" key="13">
    <source>
        <dbReference type="PROSITE" id="PS51294"/>
    </source>
</evidence>
<evidence type="ECO:0000313" key="15">
    <source>
        <dbReference type="EMBL" id="RHY01250.1"/>
    </source>
</evidence>
<evidence type="ECO:0000256" key="5">
    <source>
        <dbReference type="ARBA" id="ARBA00023015"/>
    </source>
</evidence>
<dbReference type="PROSITE" id="PS51294">
    <property type="entry name" value="HTH_MYB"/>
    <property type="match status" value="1"/>
</dbReference>
<feature type="compositionally biased region" description="Polar residues" evidence="10">
    <location>
        <begin position="78"/>
        <end position="100"/>
    </location>
</feature>
<protein>
    <submittedName>
        <fullName evidence="16">Uncharacterized protein</fullName>
    </submittedName>
</protein>
<evidence type="ECO:0000259" key="11">
    <source>
        <dbReference type="PROSITE" id="PS50090"/>
    </source>
</evidence>
<evidence type="ECO:0000313" key="26">
    <source>
        <dbReference type="Proteomes" id="UP000285430"/>
    </source>
</evidence>
<dbReference type="InterPro" id="IPR017930">
    <property type="entry name" value="Myb_dom"/>
</dbReference>
<dbReference type="InterPro" id="IPR017884">
    <property type="entry name" value="SANT_dom"/>
</dbReference>
<evidence type="ECO:0000256" key="2">
    <source>
        <dbReference type="ARBA" id="ARBA00022723"/>
    </source>
</evidence>
<dbReference type="InterPro" id="IPR009057">
    <property type="entry name" value="Homeodomain-like_sf"/>
</dbReference>
<dbReference type="Proteomes" id="UP000266239">
    <property type="component" value="Unassembled WGS sequence"/>
</dbReference>
<dbReference type="EMBL" id="QUTB01005179">
    <property type="protein sequence ID" value="RHY57132.1"/>
    <property type="molecule type" value="Genomic_DNA"/>
</dbReference>
<evidence type="ECO:0000256" key="9">
    <source>
        <dbReference type="ARBA" id="ARBA00023242"/>
    </source>
</evidence>
<evidence type="ECO:0000256" key="3">
    <source>
        <dbReference type="ARBA" id="ARBA00022801"/>
    </source>
</evidence>
<dbReference type="AlphaFoldDB" id="A0A397C3Y6"/>
<evidence type="ECO:0000313" key="16">
    <source>
        <dbReference type="EMBL" id="RHY34174.1"/>
    </source>
</evidence>
<dbReference type="Proteomes" id="UP000275652">
    <property type="component" value="Unassembled WGS sequence"/>
</dbReference>
<evidence type="ECO:0000256" key="4">
    <source>
        <dbReference type="ARBA" id="ARBA00022833"/>
    </source>
</evidence>
<dbReference type="InterPro" id="IPR001005">
    <property type="entry name" value="SANT/Myb"/>
</dbReference>
<dbReference type="Proteomes" id="UP000265427">
    <property type="component" value="Unassembled WGS sequence"/>
</dbReference>
<evidence type="ECO:0000256" key="10">
    <source>
        <dbReference type="SAM" id="MobiDB-lite"/>
    </source>
</evidence>
<feature type="region of interest" description="Disordered" evidence="10">
    <location>
        <begin position="1"/>
        <end position="30"/>
    </location>
</feature>
<dbReference type="EMBL" id="QUTI01035330">
    <property type="protein sequence ID" value="RLO01764.1"/>
    <property type="molecule type" value="Genomic_DNA"/>
</dbReference>
<keyword evidence="9" id="KW-0539">Nucleus</keyword>
<dbReference type="InterPro" id="IPR006447">
    <property type="entry name" value="Myb_dom_plants"/>
</dbReference>
<evidence type="ECO:0000313" key="14">
    <source>
        <dbReference type="EMBL" id="KAF0776072.1"/>
    </source>
</evidence>
<reference evidence="20 24" key="1">
    <citation type="journal article" date="2018" name="J. Invertebr. Pathol.">
        <title>New genotyping method for the causative agent of crayfish plague (Aphanomyces astaci) based on whole genome data.</title>
        <authorList>
            <person name="Minardi D."/>
            <person name="Studholme D.J."/>
            <person name="van der Giezen M."/>
            <person name="Pretto T."/>
            <person name="Oidtmann B."/>
        </authorList>
    </citation>
    <scope>NUCLEOTIDE SEQUENCE [LARGE SCALE GENOMIC DNA]</scope>
    <source>
        <strain evidence="20 24">KB13</strain>
    </source>
</reference>
<keyword evidence="4" id="KW-0862">Zinc</keyword>
<dbReference type="PROSITE" id="PS50090">
    <property type="entry name" value="MYB_LIKE"/>
    <property type="match status" value="1"/>
</dbReference>
<dbReference type="Proteomes" id="UP000285430">
    <property type="component" value="Unassembled WGS sequence"/>
</dbReference>
<dbReference type="CDD" id="cd00167">
    <property type="entry name" value="SANT"/>
    <property type="match status" value="1"/>
</dbReference>
<keyword evidence="3" id="KW-0378">Hydrolase</keyword>
<reference evidence="14 27" key="3">
    <citation type="submission" date="2019-06" db="EMBL/GenBank/DDBJ databases">
        <title>Genomics analysis of Aphanomyces spp. identifies a new class of oomycete effector associated with host adaptation.</title>
        <authorList>
            <person name="Gaulin E."/>
        </authorList>
    </citation>
    <scope>NUCLEOTIDE SEQUENCE [LARGE SCALE GENOMIC DNA]</scope>
    <source>
        <strain evidence="14 27">E</strain>
    </source>
</reference>
<keyword evidence="5" id="KW-0805">Transcription regulation</keyword>
<evidence type="ECO:0000313" key="23">
    <source>
        <dbReference type="Proteomes" id="UP000266643"/>
    </source>
</evidence>
<organism evidence="16 22">
    <name type="scientific">Aphanomyces astaci</name>
    <name type="common">Crayfish plague agent</name>
    <dbReference type="NCBI Taxonomy" id="112090"/>
    <lineage>
        <taxon>Eukaryota</taxon>
        <taxon>Sar</taxon>
        <taxon>Stramenopiles</taxon>
        <taxon>Oomycota</taxon>
        <taxon>Saprolegniomycetes</taxon>
        <taxon>Saprolegniales</taxon>
        <taxon>Verrucalvaceae</taxon>
        <taxon>Aphanomyces</taxon>
    </lineage>
</organism>
<evidence type="ECO:0000313" key="25">
    <source>
        <dbReference type="Proteomes" id="UP000283543"/>
    </source>
</evidence>
<feature type="domain" description="Myb-like" evidence="11">
    <location>
        <begin position="18"/>
        <end position="68"/>
    </location>
</feature>
<dbReference type="PANTHER" id="PTHR12802">
    <property type="entry name" value="SWI/SNF COMPLEX-RELATED"/>
    <property type="match status" value="1"/>
</dbReference>
<dbReference type="FunFam" id="1.10.10.60:FF:000151">
    <property type="entry name" value="histone H2A deubiquitinase MYSM1 isoform X2"/>
    <property type="match status" value="1"/>
</dbReference>
<evidence type="ECO:0000313" key="24">
    <source>
        <dbReference type="Proteomes" id="UP000275652"/>
    </source>
</evidence>
<dbReference type="PANTHER" id="PTHR12802:SF173">
    <property type="entry name" value="MYB-LIKE PROTEIN K"/>
    <property type="match status" value="1"/>
</dbReference>
<evidence type="ECO:0000313" key="27">
    <source>
        <dbReference type="Proteomes" id="UP000469452"/>
    </source>
</evidence>
<keyword evidence="2" id="KW-0479">Metal-binding</keyword>
<dbReference type="GO" id="GO:0006508">
    <property type="term" value="P:proteolysis"/>
    <property type="evidence" value="ECO:0007669"/>
    <property type="project" value="UniProtKB-KW"/>
</dbReference>
<feature type="domain" description="HTH myb-type" evidence="13">
    <location>
        <begin position="18"/>
        <end position="72"/>
    </location>
</feature>
<sequence length="167" mass="18255">MEGTSPSVAVGGDRRSCSKSMNGGRWTDEEHERFLAGLTEHGREWKKVASKIKTRTSAQIRSHAQKYFAKLAKDSGGTMDSLSDDGNLSDTDSWCSVDTNNNKKRSMPSPDEVLRAVSPSARQSLDDAEVCALQVLAWYATAQPKRLCLAKPPPPSPSFAFVHIQST</sequence>
<dbReference type="VEuPathDB" id="FungiDB:H257_12759"/>
<evidence type="ECO:0000313" key="17">
    <source>
        <dbReference type="EMBL" id="RHY57132.1"/>
    </source>
</evidence>
<dbReference type="EMBL" id="QUTA01001342">
    <property type="protein sequence ID" value="RHY34174.1"/>
    <property type="molecule type" value="Genomic_DNA"/>
</dbReference>
<dbReference type="GO" id="GO:0008237">
    <property type="term" value="F:metallopeptidase activity"/>
    <property type="evidence" value="ECO:0007669"/>
    <property type="project" value="UniProtKB-KW"/>
</dbReference>
<evidence type="ECO:0000313" key="21">
    <source>
        <dbReference type="Proteomes" id="UP000265427"/>
    </source>
</evidence>
<proteinExistence type="predicted"/>
<reference evidence="21 22" key="2">
    <citation type="submission" date="2018-08" db="EMBL/GenBank/DDBJ databases">
        <title>Aphanomyces genome sequencing and annotation.</title>
        <authorList>
            <person name="Minardi D."/>
            <person name="Oidtmann B."/>
            <person name="Van Der Giezen M."/>
            <person name="Studholme D.J."/>
        </authorList>
    </citation>
    <scope>NUCLEOTIDE SEQUENCE [LARGE SCALE GENOMIC DNA]</scope>
    <source>
        <strain evidence="18 23">D2</strain>
        <strain evidence="19 26">Da</strain>
        <strain evidence="15 21">Kv</strain>
        <strain evidence="17 25">Si</strain>
        <strain evidence="16 22">Yx</strain>
    </source>
</reference>
<evidence type="ECO:0000256" key="8">
    <source>
        <dbReference type="ARBA" id="ARBA00023163"/>
    </source>
</evidence>
<evidence type="ECO:0000259" key="12">
    <source>
        <dbReference type="PROSITE" id="PS51293"/>
    </source>
</evidence>
<dbReference type="NCBIfam" id="TIGR01557">
    <property type="entry name" value="myb_SHAQKYF"/>
    <property type="match status" value="1"/>
</dbReference>
<dbReference type="Proteomes" id="UP000266643">
    <property type="component" value="Unassembled WGS sequence"/>
</dbReference>
<evidence type="ECO:0000313" key="18">
    <source>
        <dbReference type="EMBL" id="RHY67482.1"/>
    </source>
</evidence>
<dbReference type="EMBL" id="VJMI01000450">
    <property type="protein sequence ID" value="KAF0776072.1"/>
    <property type="molecule type" value="Genomic_DNA"/>
</dbReference>
<comment type="caution">
    <text evidence="16">The sequence shown here is derived from an EMBL/GenBank/DDBJ whole genome shotgun (WGS) entry which is preliminary data.</text>
</comment>
<dbReference type="Proteomes" id="UP000283543">
    <property type="component" value="Unassembled WGS sequence"/>
</dbReference>
<evidence type="ECO:0000256" key="7">
    <source>
        <dbReference type="ARBA" id="ARBA00023125"/>
    </source>
</evidence>
<dbReference type="SMART" id="SM00717">
    <property type="entry name" value="SANT"/>
    <property type="match status" value="1"/>
</dbReference>
<keyword evidence="6" id="KW-0482">Metalloprotease</keyword>
<accession>A0A397C3Y6</accession>
<gene>
    <name evidence="14" type="ORF">AaE_000228</name>
    <name evidence="16" type="ORF">DYB25_007291</name>
    <name evidence="20" type="ORF">DYB28_015170</name>
    <name evidence="18" type="ORF">DYB30_002438</name>
    <name evidence="17" type="ORF">DYB34_001596</name>
    <name evidence="15" type="ORF">DYB36_011448</name>
    <name evidence="19" type="ORF">DYB37_002614</name>
</gene>
<evidence type="ECO:0000256" key="1">
    <source>
        <dbReference type="ARBA" id="ARBA00022670"/>
    </source>
</evidence>
<dbReference type="EMBL" id="QUSZ01007906">
    <property type="protein sequence ID" value="RHY01250.1"/>
    <property type="molecule type" value="Genomic_DNA"/>
</dbReference>
<dbReference type="GO" id="GO:0046872">
    <property type="term" value="F:metal ion binding"/>
    <property type="evidence" value="ECO:0007669"/>
    <property type="project" value="UniProtKB-KW"/>
</dbReference>
<dbReference type="Pfam" id="PF00249">
    <property type="entry name" value="Myb_DNA-binding"/>
    <property type="match status" value="1"/>
</dbReference>
<keyword evidence="7" id="KW-0238">DNA-binding</keyword>
<keyword evidence="8" id="KW-0804">Transcription</keyword>
<evidence type="ECO:0000313" key="19">
    <source>
        <dbReference type="EMBL" id="RHZ03468.1"/>
    </source>
</evidence>
<dbReference type="EMBL" id="QUTH01007973">
    <property type="protein sequence ID" value="RHZ03468.1"/>
    <property type="molecule type" value="Genomic_DNA"/>
</dbReference>
<evidence type="ECO:0000313" key="20">
    <source>
        <dbReference type="EMBL" id="RLO01764.1"/>
    </source>
</evidence>
<evidence type="ECO:0000256" key="6">
    <source>
        <dbReference type="ARBA" id="ARBA00023049"/>
    </source>
</evidence>
<name>A0A397C3Y6_APHAT</name>
<feature type="region of interest" description="Disordered" evidence="10">
    <location>
        <begin position="75"/>
        <end position="113"/>
    </location>
</feature>
<keyword evidence="1" id="KW-0645">Protease</keyword>
<dbReference type="Proteomes" id="UP000469452">
    <property type="component" value="Unassembled WGS sequence"/>
</dbReference>